<dbReference type="SUPFAM" id="SSF54631">
    <property type="entry name" value="CBS-domain pair"/>
    <property type="match status" value="1"/>
</dbReference>
<organism evidence="3 4">
    <name type="scientific">Desulforhopalus singaporensis</name>
    <dbReference type="NCBI Taxonomy" id="91360"/>
    <lineage>
        <taxon>Bacteria</taxon>
        <taxon>Pseudomonadati</taxon>
        <taxon>Thermodesulfobacteriota</taxon>
        <taxon>Desulfobulbia</taxon>
        <taxon>Desulfobulbales</taxon>
        <taxon>Desulfocapsaceae</taxon>
        <taxon>Desulforhopalus</taxon>
    </lineage>
</organism>
<evidence type="ECO:0000256" key="1">
    <source>
        <dbReference type="PROSITE-ProRule" id="PRU00703"/>
    </source>
</evidence>
<feature type="domain" description="CBS" evidence="2">
    <location>
        <begin position="10"/>
        <end position="78"/>
    </location>
</feature>
<reference evidence="3 4" key="1">
    <citation type="submission" date="2016-10" db="EMBL/GenBank/DDBJ databases">
        <authorList>
            <person name="de Groot N.N."/>
        </authorList>
    </citation>
    <scope>NUCLEOTIDE SEQUENCE [LARGE SCALE GENOMIC DNA]</scope>
    <source>
        <strain evidence="3 4">DSM 12130</strain>
    </source>
</reference>
<gene>
    <name evidence="3" type="ORF">SAMN05660330_00662</name>
</gene>
<proteinExistence type="predicted"/>
<sequence>MKNILVKELMVPISEYATVEIGTPLIDAIRALEQAQEKFTDSRYQHRAVLVLDKCGNVVGKISQLRALEAIEPEFNFLTNIKELQKFNFSEDYIVELRETYRAREQVINKDWLRVAGNKKVEEFMQAHSAGEYVSEDSDLDTAIHKLVSGRHLSLLVSNNNQITGILRVADVFTAVFNQL</sequence>
<protein>
    <submittedName>
        <fullName evidence="3">CBS domain</fullName>
    </submittedName>
</protein>
<dbReference type="InterPro" id="IPR000644">
    <property type="entry name" value="CBS_dom"/>
</dbReference>
<evidence type="ECO:0000313" key="4">
    <source>
        <dbReference type="Proteomes" id="UP000199073"/>
    </source>
</evidence>
<evidence type="ECO:0000313" key="3">
    <source>
        <dbReference type="EMBL" id="SDO63011.1"/>
    </source>
</evidence>
<dbReference type="PROSITE" id="PS51371">
    <property type="entry name" value="CBS"/>
    <property type="match status" value="1"/>
</dbReference>
<dbReference type="Proteomes" id="UP000199073">
    <property type="component" value="Unassembled WGS sequence"/>
</dbReference>
<keyword evidence="1" id="KW-0129">CBS domain</keyword>
<dbReference type="InterPro" id="IPR046342">
    <property type="entry name" value="CBS_dom_sf"/>
</dbReference>
<keyword evidence="4" id="KW-1185">Reference proteome</keyword>
<dbReference type="RefSeq" id="WP_092219770.1">
    <property type="nucleotide sequence ID" value="NZ_FNJI01000004.1"/>
</dbReference>
<dbReference type="AlphaFoldDB" id="A0A1H0L4V4"/>
<dbReference type="Gene3D" id="3.10.580.10">
    <property type="entry name" value="CBS-domain"/>
    <property type="match status" value="1"/>
</dbReference>
<dbReference type="STRING" id="91360.SAMN05660330_00662"/>
<dbReference type="Pfam" id="PF00571">
    <property type="entry name" value="CBS"/>
    <property type="match status" value="2"/>
</dbReference>
<accession>A0A1H0L4V4</accession>
<name>A0A1H0L4V4_9BACT</name>
<evidence type="ECO:0000259" key="2">
    <source>
        <dbReference type="PROSITE" id="PS51371"/>
    </source>
</evidence>
<dbReference type="EMBL" id="FNJI01000004">
    <property type="protein sequence ID" value="SDO63011.1"/>
    <property type="molecule type" value="Genomic_DNA"/>
</dbReference>
<dbReference type="OrthoDB" id="5470806at2"/>